<dbReference type="EMBL" id="BOSE01000003">
    <property type="protein sequence ID" value="GIP16510.1"/>
    <property type="molecule type" value="Genomic_DNA"/>
</dbReference>
<evidence type="ECO:0000313" key="6">
    <source>
        <dbReference type="EMBL" id="GIP16510.1"/>
    </source>
</evidence>
<keyword evidence="4" id="KW-1133">Transmembrane helix</keyword>
<feature type="transmembrane region" description="Helical" evidence="4">
    <location>
        <begin position="129"/>
        <end position="148"/>
    </location>
</feature>
<sequence length="509" mass="56677">MLKHKNRLMLLYTAIAILLSLAFHLLNRVFDVLHNWMHHGLTAASYLVLDEEVYGLALNLIFLVPGLFFAAAFVLYRRNQEHPLIALLNTLSLTFSSISLIAGGGGMVELHFSIFMVVAAIAYYEQIKLITVSTAVFALQHVVGLLWLPQLVFGANAYSFGMFSIHALFLVLTSLATIRQIYAKQRVMAAVEAEKQEKDAKLQQLVVNAEQLSNELENSAAAMREQSSQHVQTSQEMLQSFKEVTNGFTKQSDAINDVHRELNEVKSLVRENTEAFDMLYKHTKEAASTAEQSYATLAQLNDQVHNVAEAIEQTSHAAKAFNLATAQIEAAMKLITRISMQTKMLALNAAIEASRAGEHGRGFSVVAKEIQSLADQSRIATEEIQEVLSGITDEAQQMVERLDAGEQGTRQTAELSRSAVEQYETMQQANEAMQHIIDSLYEFTYRLQDKSKHMYDEMLSMAAITEQGVASVEQLLAATEQQQAATANIDQEIDDMAQLARKLKQQFAP</sequence>
<dbReference type="Gene3D" id="1.10.287.950">
    <property type="entry name" value="Methyl-accepting chemotaxis protein"/>
    <property type="match status" value="1"/>
</dbReference>
<evidence type="ECO:0000256" key="3">
    <source>
        <dbReference type="SAM" id="Coils"/>
    </source>
</evidence>
<dbReference type="AlphaFoldDB" id="A0A919YNK4"/>
<keyword evidence="7" id="KW-1185">Reference proteome</keyword>
<organism evidence="6 7">
    <name type="scientific">Paenibacillus montaniterrae</name>
    <dbReference type="NCBI Taxonomy" id="429341"/>
    <lineage>
        <taxon>Bacteria</taxon>
        <taxon>Bacillati</taxon>
        <taxon>Bacillota</taxon>
        <taxon>Bacilli</taxon>
        <taxon>Bacillales</taxon>
        <taxon>Paenibacillaceae</taxon>
        <taxon>Paenibacillus</taxon>
    </lineage>
</organism>
<keyword evidence="4" id="KW-0812">Transmembrane</keyword>
<evidence type="ECO:0000256" key="4">
    <source>
        <dbReference type="SAM" id="Phobius"/>
    </source>
</evidence>
<name>A0A919YNK4_9BACL</name>
<accession>A0A919YNK4</accession>
<keyword evidence="3" id="KW-0175">Coiled coil</keyword>
<feature type="domain" description="Methyl-accepting transducer" evidence="5">
    <location>
        <begin position="226"/>
        <end position="483"/>
    </location>
</feature>
<dbReference type="PANTHER" id="PTHR32089">
    <property type="entry name" value="METHYL-ACCEPTING CHEMOTAXIS PROTEIN MCPB"/>
    <property type="match status" value="1"/>
</dbReference>
<dbReference type="GO" id="GO:0007165">
    <property type="term" value="P:signal transduction"/>
    <property type="evidence" value="ECO:0007669"/>
    <property type="project" value="UniProtKB-KW"/>
</dbReference>
<reference evidence="6" key="1">
    <citation type="submission" date="2021-03" db="EMBL/GenBank/DDBJ databases">
        <title>Antimicrobial resistance genes in bacteria isolated from Japanese honey, and their potential for conferring macrolide and lincosamide resistance in the American foulbrood pathogen Paenibacillus larvae.</title>
        <authorList>
            <person name="Okamoto M."/>
            <person name="Kumagai M."/>
            <person name="Kanamori H."/>
            <person name="Takamatsu D."/>
        </authorList>
    </citation>
    <scope>NUCLEOTIDE SEQUENCE</scope>
    <source>
        <strain evidence="6">J40TS1</strain>
    </source>
</reference>
<feature type="coiled-coil region" evidence="3">
    <location>
        <begin position="188"/>
        <end position="229"/>
    </location>
</feature>
<proteinExistence type="predicted"/>
<feature type="transmembrane region" description="Helical" evidence="4">
    <location>
        <begin position="53"/>
        <end position="76"/>
    </location>
</feature>
<evidence type="ECO:0000256" key="1">
    <source>
        <dbReference type="ARBA" id="ARBA00023224"/>
    </source>
</evidence>
<dbReference type="PANTHER" id="PTHR32089:SF112">
    <property type="entry name" value="LYSOZYME-LIKE PROTEIN-RELATED"/>
    <property type="match status" value="1"/>
</dbReference>
<keyword evidence="1 2" id="KW-0807">Transducer</keyword>
<feature type="transmembrane region" description="Helical" evidence="4">
    <location>
        <begin position="83"/>
        <end position="102"/>
    </location>
</feature>
<keyword evidence="4" id="KW-0472">Membrane</keyword>
<protein>
    <recommendedName>
        <fullName evidence="5">Methyl-accepting transducer domain-containing protein</fullName>
    </recommendedName>
</protein>
<dbReference type="Pfam" id="PF00015">
    <property type="entry name" value="MCPsignal"/>
    <property type="match status" value="1"/>
</dbReference>
<comment type="caution">
    <text evidence="6">The sequence shown here is derived from an EMBL/GenBank/DDBJ whole genome shotgun (WGS) entry which is preliminary data.</text>
</comment>
<gene>
    <name evidence="6" type="ORF">J40TS1_21520</name>
</gene>
<dbReference type="RefSeq" id="WP_213514823.1">
    <property type="nucleotide sequence ID" value="NZ_BOSE01000003.1"/>
</dbReference>
<dbReference type="GO" id="GO:0016020">
    <property type="term" value="C:membrane"/>
    <property type="evidence" value="ECO:0007669"/>
    <property type="project" value="InterPro"/>
</dbReference>
<dbReference type="SMART" id="SM00283">
    <property type="entry name" value="MA"/>
    <property type="match status" value="1"/>
</dbReference>
<dbReference type="InterPro" id="IPR004089">
    <property type="entry name" value="MCPsignal_dom"/>
</dbReference>
<dbReference type="PROSITE" id="PS50111">
    <property type="entry name" value="CHEMOTAXIS_TRANSDUC_2"/>
    <property type="match status" value="1"/>
</dbReference>
<evidence type="ECO:0000313" key="7">
    <source>
        <dbReference type="Proteomes" id="UP000683139"/>
    </source>
</evidence>
<feature type="transmembrane region" description="Helical" evidence="4">
    <location>
        <begin position="160"/>
        <end position="178"/>
    </location>
</feature>
<evidence type="ECO:0000259" key="5">
    <source>
        <dbReference type="PROSITE" id="PS50111"/>
    </source>
</evidence>
<dbReference type="SUPFAM" id="SSF58104">
    <property type="entry name" value="Methyl-accepting chemotaxis protein (MCP) signaling domain"/>
    <property type="match status" value="1"/>
</dbReference>
<feature type="transmembrane region" description="Helical" evidence="4">
    <location>
        <begin position="7"/>
        <end position="26"/>
    </location>
</feature>
<dbReference type="Proteomes" id="UP000683139">
    <property type="component" value="Unassembled WGS sequence"/>
</dbReference>
<evidence type="ECO:0000256" key="2">
    <source>
        <dbReference type="PROSITE-ProRule" id="PRU00284"/>
    </source>
</evidence>